<dbReference type="Pfam" id="PF00005">
    <property type="entry name" value="ABC_tran"/>
    <property type="match status" value="1"/>
</dbReference>
<keyword evidence="4" id="KW-0067">ATP-binding</keyword>
<dbReference type="GO" id="GO:0016887">
    <property type="term" value="F:ATP hydrolysis activity"/>
    <property type="evidence" value="ECO:0007669"/>
    <property type="project" value="InterPro"/>
</dbReference>
<evidence type="ECO:0000256" key="3">
    <source>
        <dbReference type="ARBA" id="ARBA00022741"/>
    </source>
</evidence>
<dbReference type="PROSITE" id="PS50893">
    <property type="entry name" value="ABC_TRANSPORTER_2"/>
    <property type="match status" value="1"/>
</dbReference>
<dbReference type="PANTHER" id="PTHR43335">
    <property type="entry name" value="ABC TRANSPORTER, ATP-BINDING PROTEIN"/>
    <property type="match status" value="1"/>
</dbReference>
<dbReference type="EMBL" id="JPVT01000009">
    <property type="protein sequence ID" value="KFN93158.1"/>
    <property type="molecule type" value="Genomic_DNA"/>
</dbReference>
<organism evidence="6 7">
    <name type="scientific">Tetragenococcus muriaticus 3MR10-3</name>
    <dbReference type="NCBI Taxonomy" id="1302648"/>
    <lineage>
        <taxon>Bacteria</taxon>
        <taxon>Bacillati</taxon>
        <taxon>Bacillota</taxon>
        <taxon>Bacilli</taxon>
        <taxon>Lactobacillales</taxon>
        <taxon>Enterococcaceae</taxon>
        <taxon>Tetragenococcus</taxon>
    </lineage>
</organism>
<evidence type="ECO:0000256" key="1">
    <source>
        <dbReference type="ARBA" id="ARBA00005417"/>
    </source>
</evidence>
<keyword evidence="7" id="KW-1185">Reference proteome</keyword>
<dbReference type="InterPro" id="IPR027417">
    <property type="entry name" value="P-loop_NTPase"/>
</dbReference>
<dbReference type="PANTHER" id="PTHR43335:SF8">
    <property type="entry name" value="ABC TRANSPORTER, ATP-BINDING PROTEIN"/>
    <property type="match status" value="1"/>
</dbReference>
<dbReference type="InterPro" id="IPR003439">
    <property type="entry name" value="ABC_transporter-like_ATP-bd"/>
</dbReference>
<feature type="domain" description="ABC transporter" evidence="5">
    <location>
        <begin position="5"/>
        <end position="231"/>
    </location>
</feature>
<comment type="caution">
    <text evidence="6">The sequence shown here is derived from an EMBL/GenBank/DDBJ whole genome shotgun (WGS) entry which is preliminary data.</text>
</comment>
<evidence type="ECO:0000256" key="2">
    <source>
        <dbReference type="ARBA" id="ARBA00022448"/>
    </source>
</evidence>
<dbReference type="GO" id="GO:0005524">
    <property type="term" value="F:ATP binding"/>
    <property type="evidence" value="ECO:0007669"/>
    <property type="project" value="UniProtKB-KW"/>
</dbReference>
<protein>
    <submittedName>
        <fullName evidence="6">ABC superfamily multidrug transporter</fullName>
        <ecNumber evidence="6">3.6.1.15</ecNumber>
        <ecNumber evidence="6">3.6.1.3</ecNumber>
    </submittedName>
</protein>
<dbReference type="AlphaFoldDB" id="A0A091CER0"/>
<accession>A0A091CER0</accession>
<keyword evidence="6" id="KW-0378">Hydrolase</keyword>
<dbReference type="Proteomes" id="UP000029381">
    <property type="component" value="Unassembled WGS sequence"/>
</dbReference>
<evidence type="ECO:0000313" key="6">
    <source>
        <dbReference type="EMBL" id="KFN93158.1"/>
    </source>
</evidence>
<sequence length="306" mass="34404">MENLLTTHAVIKSYGKQDALHDVSIHVRSGEVYGLIGKNGAGKSTLFKVIMGLTRQDSGEVSIYDQPSVENLVGKQKNIGFMFGSQFFSYLTARENLVYTCKLKGITDKTEVDRVLKLVELDKVKKKVKSFSMGMKQRLNIANALVGKPDLIIMDEPINGLDPQGIASFRHLVQKLNREQDITFLLSSHILGELGLMASRFGFLHEGELLNEMDRETLLEKTKDQVIIQVDNVEKAAYLLEEQFTSLDYVVNGNKDIILSDHIDETNKIAKILMDGGVELYKLTPHQQTLEEYYLSLIHQGGQENV</sequence>
<name>A0A091CER0_9ENTE</name>
<dbReference type="EC" id="3.6.1.15" evidence="6"/>
<proteinExistence type="inferred from homology"/>
<dbReference type="RefSeq" id="WP_038021686.1">
    <property type="nucleotide sequence ID" value="NZ_JPVT01000009.1"/>
</dbReference>
<keyword evidence="2" id="KW-0813">Transport</keyword>
<dbReference type="Gene3D" id="3.40.50.300">
    <property type="entry name" value="P-loop containing nucleotide triphosphate hydrolases"/>
    <property type="match status" value="1"/>
</dbReference>
<evidence type="ECO:0000259" key="5">
    <source>
        <dbReference type="PROSITE" id="PS50893"/>
    </source>
</evidence>
<dbReference type="PATRIC" id="fig|1302648.3.peg.72"/>
<reference evidence="6 7" key="1">
    <citation type="submission" date="2014-08" db="EMBL/GenBank/DDBJ databases">
        <title>Genome sequence of Tetragenococcus muriaticus.</title>
        <authorList>
            <person name="Chuea-nongthon C."/>
            <person name="Rodtong S."/>
            <person name="Yongsawatdigul J."/>
            <person name="Steele J.L."/>
            <person name="Liu X.-y."/>
            <person name="Speers J."/>
            <person name="Glasner J.D."/>
            <person name="Neeno-Eckwall E.C."/>
        </authorList>
    </citation>
    <scope>NUCLEOTIDE SEQUENCE [LARGE SCALE GENOMIC DNA]</scope>
    <source>
        <strain evidence="6 7">3MR10-3</strain>
    </source>
</reference>
<keyword evidence="3" id="KW-0547">Nucleotide-binding</keyword>
<evidence type="ECO:0000256" key="4">
    <source>
        <dbReference type="ARBA" id="ARBA00022840"/>
    </source>
</evidence>
<gene>
    <name evidence="6" type="ORF">TMU3MR103_0072</name>
</gene>
<dbReference type="InterPro" id="IPR003593">
    <property type="entry name" value="AAA+_ATPase"/>
</dbReference>
<dbReference type="SMART" id="SM00382">
    <property type="entry name" value="AAA"/>
    <property type="match status" value="1"/>
</dbReference>
<dbReference type="SUPFAM" id="SSF52540">
    <property type="entry name" value="P-loop containing nucleoside triphosphate hydrolases"/>
    <property type="match status" value="1"/>
</dbReference>
<dbReference type="EC" id="3.6.1.3" evidence="6"/>
<evidence type="ECO:0000313" key="7">
    <source>
        <dbReference type="Proteomes" id="UP000029381"/>
    </source>
</evidence>
<comment type="similarity">
    <text evidence="1">Belongs to the ABC transporter superfamily.</text>
</comment>